<dbReference type="RefSeq" id="YP_001648128.2">
    <property type="nucleotide sequence ID" value="NC_010191.2"/>
</dbReference>
<dbReference type="KEGG" id="vg:5845735"/>
<evidence type="ECO:0000313" key="2">
    <source>
        <dbReference type="EMBL" id="ABY27832.2"/>
    </source>
</evidence>
<dbReference type="OrthoDB" id="13063at10239"/>
<dbReference type="EMBL" id="EU304328">
    <property type="protein sequence ID" value="ABY27832.2"/>
    <property type="molecule type" value="Genomic_DNA"/>
</dbReference>
<evidence type="ECO:0000313" key="3">
    <source>
        <dbReference type="Proteomes" id="UP000203890"/>
    </source>
</evidence>
<reference evidence="2 3" key="1">
    <citation type="journal article" date="2008" name="PLoS ONE">
        <title>Life-cycle and genome of OtV5, a large DNA virus of the pelagic marine unicellular green alga Ostreococcus tauri.</title>
        <authorList>
            <person name="Derelle E."/>
            <person name="Ferraz C."/>
            <person name="Escande M.L."/>
            <person name="Eychenie S."/>
            <person name="Cooke R."/>
            <person name="Piganeau G."/>
            <person name="Desdevises Y."/>
            <person name="Bellec L."/>
            <person name="Moreau H."/>
            <person name="Grimsley N."/>
        </authorList>
    </citation>
    <scope>NUCLEOTIDE SEQUENCE [LARGE SCALE GENOMIC DNA]</scope>
    <source>
        <strain evidence="2 3">OtV5</strain>
    </source>
</reference>
<name>A9YVU9_9PHYC</name>
<proteinExistence type="predicted"/>
<feature type="region of interest" description="Disordered" evidence="1">
    <location>
        <begin position="107"/>
        <end position="128"/>
    </location>
</feature>
<dbReference type="Proteomes" id="UP000203890">
    <property type="component" value="Segment"/>
</dbReference>
<protein>
    <submittedName>
        <fullName evidence="2">Uncharacterized protein</fullName>
    </submittedName>
</protein>
<evidence type="ECO:0000256" key="1">
    <source>
        <dbReference type="SAM" id="MobiDB-lite"/>
    </source>
</evidence>
<organism evidence="2 3">
    <name type="scientific">Ostreococcus tauri virus OtV5</name>
    <dbReference type="NCBI Taxonomy" id="1785753"/>
    <lineage>
        <taxon>Viruses</taxon>
        <taxon>Varidnaviria</taxon>
        <taxon>Bamfordvirae</taxon>
        <taxon>Nucleocytoviricota</taxon>
        <taxon>Megaviricetes</taxon>
        <taxon>Algavirales</taxon>
        <taxon>Phycodnaviridae</taxon>
        <taxon>Prasinovirus</taxon>
        <taxon>Prasinovirus ostreotauri</taxon>
    </lineage>
</organism>
<gene>
    <name evidence="2" type="ORF">OtV5_049</name>
</gene>
<sequence>MGYYIVESYMSKRDIKTQSNCICCAERRLIKTLFRECLKRGNKPHQFQSWVHRKYGELVVERKTCYGHGNSLPCVLCRKAIEKIGLKWVAHDGDDWVHSKKSEYLPPSIPTNKQSRQLGFRRDNKPKC</sequence>
<accession>A9YVU9</accession>
<dbReference type="GeneID" id="5845735"/>
<keyword evidence="3" id="KW-1185">Reference proteome</keyword>